<dbReference type="InterPro" id="IPR039426">
    <property type="entry name" value="TonB-dep_rcpt-like"/>
</dbReference>
<dbReference type="Gene3D" id="2.170.130.10">
    <property type="entry name" value="TonB-dependent receptor, plug domain"/>
    <property type="match status" value="1"/>
</dbReference>
<gene>
    <name evidence="18" type="ORF">E0F88_04650</name>
</gene>
<evidence type="ECO:0000256" key="3">
    <source>
        <dbReference type="ARBA" id="ARBA00022448"/>
    </source>
</evidence>
<feature type="domain" description="TonB-dependent receptor-like beta-barrel" evidence="16">
    <location>
        <begin position="335"/>
        <end position="766"/>
    </location>
</feature>
<evidence type="ECO:0000313" key="19">
    <source>
        <dbReference type="Proteomes" id="UP000294850"/>
    </source>
</evidence>
<evidence type="ECO:0000256" key="1">
    <source>
        <dbReference type="ARBA" id="ARBA00004571"/>
    </source>
</evidence>
<keyword evidence="5" id="KW-0410">Iron transport</keyword>
<dbReference type="Pfam" id="PF07715">
    <property type="entry name" value="Plug"/>
    <property type="match status" value="1"/>
</dbReference>
<dbReference type="Gene3D" id="2.40.170.20">
    <property type="entry name" value="TonB-dependent receptor, beta-barrel domain"/>
    <property type="match status" value="1"/>
</dbReference>
<dbReference type="Gene3D" id="2.60.40.1120">
    <property type="entry name" value="Carboxypeptidase-like, regulatory domain"/>
    <property type="match status" value="1"/>
</dbReference>
<dbReference type="SUPFAM" id="SSF49452">
    <property type="entry name" value="Starch-binding domain-like"/>
    <property type="match status" value="1"/>
</dbReference>
<evidence type="ECO:0000256" key="7">
    <source>
        <dbReference type="ARBA" id="ARBA00022729"/>
    </source>
</evidence>
<dbReference type="Proteomes" id="UP000294850">
    <property type="component" value="Unassembled WGS sequence"/>
</dbReference>
<dbReference type="InterPro" id="IPR037066">
    <property type="entry name" value="Plug_dom_sf"/>
</dbReference>
<proteinExistence type="inferred from homology"/>
<evidence type="ECO:0000256" key="14">
    <source>
        <dbReference type="PROSITE-ProRule" id="PRU01360"/>
    </source>
</evidence>
<dbReference type="InterPro" id="IPR012910">
    <property type="entry name" value="Plug_dom"/>
</dbReference>
<sequence>MLQIYSISQNRLDVLKIRFSFFFKTDFLAKTKFFFITFFFVSQTLCAQTAAVNVIVSDESGGVLAGASVRLRGTSIAGQTGSGGLFQINSIGKGDYVLLISYLGFVPAERELKINGAGNEELKITLREQSLGLPQVDITGSSAISYQSEYVSAGSRMDVSAHQLPVSVQVVSRQLLEDQQVTRLNEALRNVSGVTSRTDGFNLYDIFVARGFSLTNSRNYFRNGIRFPKFGLPPVGNMERVEFLKGPASVLYGAVEPGGVVNIVTKPALSVARYGAMIRVGSYGFYQAQTDFTGPVNKSGSLRYRLNAQYEDAGSFRDQVKSNALHIAPVLTYDISSKATITLEGEFYKNRQTFDPGVVAVGDRPADVSRSLFLSEPFAYGKYKDTNFGYTFQHRFNSNWQVRSSLRRHDLHENRLYTELKSLAKDNVTLGRRIADWDSDMKFTFVNAEVAGKIKTGFITQTLLAGAERSWYDNKRFVKGVDYTSTNMLTPVYKQRLDENLVMTASTDLTEDLRIAALYAQDQISFFDRIHLLAGFRMDWLNSDNFNNITSKPTVLKDRAFTPRVGLVVQPIEAISLYGSYSQSFVPESGSTFDGALFKPIESDQLEAGIKTQLFGNRLSASAALYRLSRNNMPTPDPDHTGFQIQIGQQQSKGIEIDIAGEPIRGLRTIASYAYTDARVSEINDTRYPVDTRLANVPYHTASFWATYTIQSAALKGFGFGGGYFYVDKRLGDLANTFALPGYKRFEASLFYQHKAYRIALNGKNLLNEKYYEGANSRFLIRPGTPRTINLALSVIL</sequence>
<reference evidence="18 19" key="1">
    <citation type="submission" date="2019-03" db="EMBL/GenBank/DDBJ databases">
        <title>Dyadobacter AR-3-6 sp. nov., isolated from arctic soil.</title>
        <authorList>
            <person name="Chaudhary D.K."/>
        </authorList>
    </citation>
    <scope>NUCLEOTIDE SEQUENCE [LARGE SCALE GENOMIC DNA]</scope>
    <source>
        <strain evidence="18 19">AR-3-6</strain>
    </source>
</reference>
<dbReference type="InterPro" id="IPR000531">
    <property type="entry name" value="Beta-barrel_TonB"/>
</dbReference>
<evidence type="ECO:0000256" key="2">
    <source>
        <dbReference type="ARBA" id="ARBA00009810"/>
    </source>
</evidence>
<dbReference type="SUPFAM" id="SSF56935">
    <property type="entry name" value="Porins"/>
    <property type="match status" value="1"/>
</dbReference>
<dbReference type="PROSITE" id="PS52016">
    <property type="entry name" value="TONB_DEPENDENT_REC_3"/>
    <property type="match status" value="1"/>
</dbReference>
<organism evidence="18 19">
    <name type="scientific">Dyadobacter psychrotolerans</name>
    <dbReference type="NCBI Taxonomy" id="2541721"/>
    <lineage>
        <taxon>Bacteria</taxon>
        <taxon>Pseudomonadati</taxon>
        <taxon>Bacteroidota</taxon>
        <taxon>Cytophagia</taxon>
        <taxon>Cytophagales</taxon>
        <taxon>Spirosomataceae</taxon>
        <taxon>Dyadobacter</taxon>
    </lineage>
</organism>
<keyword evidence="19" id="KW-1185">Reference proteome</keyword>
<keyword evidence="10 15" id="KW-0798">TonB box</keyword>
<evidence type="ECO:0000256" key="5">
    <source>
        <dbReference type="ARBA" id="ARBA00022496"/>
    </source>
</evidence>
<dbReference type="FunFam" id="2.40.170.20:FF:000005">
    <property type="entry name" value="TonB-dependent siderophore receptor"/>
    <property type="match status" value="1"/>
</dbReference>
<evidence type="ECO:0000256" key="4">
    <source>
        <dbReference type="ARBA" id="ARBA00022452"/>
    </source>
</evidence>
<evidence type="ECO:0000256" key="12">
    <source>
        <dbReference type="ARBA" id="ARBA00023170"/>
    </source>
</evidence>
<keyword evidence="8" id="KW-0408">Iron</keyword>
<dbReference type="AlphaFoldDB" id="A0A4R5DRZ0"/>
<name>A0A4R5DRZ0_9BACT</name>
<dbReference type="Pfam" id="PF00593">
    <property type="entry name" value="TonB_dep_Rec_b-barrel"/>
    <property type="match status" value="1"/>
</dbReference>
<dbReference type="RefSeq" id="WP_131956956.1">
    <property type="nucleotide sequence ID" value="NZ_SMFL01000002.1"/>
</dbReference>
<dbReference type="OrthoDB" id="9758472at2"/>
<dbReference type="InterPro" id="IPR013784">
    <property type="entry name" value="Carb-bd-like_fold"/>
</dbReference>
<accession>A0A4R5DRZ0</accession>
<dbReference type="PANTHER" id="PTHR32552:SF68">
    <property type="entry name" value="FERRICHROME OUTER MEMBRANE TRANSPORTER_PHAGE RECEPTOR"/>
    <property type="match status" value="1"/>
</dbReference>
<evidence type="ECO:0000259" key="17">
    <source>
        <dbReference type="Pfam" id="PF07715"/>
    </source>
</evidence>
<keyword evidence="13 14" id="KW-0998">Cell outer membrane</keyword>
<evidence type="ECO:0000256" key="13">
    <source>
        <dbReference type="ARBA" id="ARBA00023237"/>
    </source>
</evidence>
<comment type="caution">
    <text evidence="18">The sequence shown here is derived from an EMBL/GenBank/DDBJ whole genome shotgun (WGS) entry which is preliminary data.</text>
</comment>
<protein>
    <submittedName>
        <fullName evidence="18">TonB-dependent receptor</fullName>
    </submittedName>
</protein>
<dbReference type="EMBL" id="SMFL01000002">
    <property type="protein sequence ID" value="TDE17192.1"/>
    <property type="molecule type" value="Genomic_DNA"/>
</dbReference>
<keyword evidence="11 14" id="KW-0472">Membrane</keyword>
<dbReference type="PANTHER" id="PTHR32552">
    <property type="entry name" value="FERRICHROME IRON RECEPTOR-RELATED"/>
    <property type="match status" value="1"/>
</dbReference>
<keyword evidence="4 14" id="KW-1134">Transmembrane beta strand</keyword>
<evidence type="ECO:0000256" key="10">
    <source>
        <dbReference type="ARBA" id="ARBA00023077"/>
    </source>
</evidence>
<dbReference type="Pfam" id="PF13715">
    <property type="entry name" value="CarbopepD_reg_2"/>
    <property type="match status" value="1"/>
</dbReference>
<dbReference type="GO" id="GO:0030246">
    <property type="term" value="F:carbohydrate binding"/>
    <property type="evidence" value="ECO:0007669"/>
    <property type="project" value="InterPro"/>
</dbReference>
<evidence type="ECO:0000256" key="8">
    <source>
        <dbReference type="ARBA" id="ARBA00023004"/>
    </source>
</evidence>
<dbReference type="InterPro" id="IPR036942">
    <property type="entry name" value="Beta-barrel_TonB_sf"/>
</dbReference>
<comment type="subcellular location">
    <subcellularLocation>
        <location evidence="1 14">Cell outer membrane</location>
        <topology evidence="1 14">Multi-pass membrane protein</topology>
    </subcellularLocation>
</comment>
<evidence type="ECO:0000256" key="15">
    <source>
        <dbReference type="RuleBase" id="RU003357"/>
    </source>
</evidence>
<evidence type="ECO:0000256" key="9">
    <source>
        <dbReference type="ARBA" id="ARBA00023065"/>
    </source>
</evidence>
<keyword evidence="3 14" id="KW-0813">Transport</keyword>
<comment type="similarity">
    <text evidence="2 14 15">Belongs to the TonB-dependent receptor family.</text>
</comment>
<keyword evidence="7" id="KW-0732">Signal</keyword>
<evidence type="ECO:0000256" key="11">
    <source>
        <dbReference type="ARBA" id="ARBA00023136"/>
    </source>
</evidence>
<keyword evidence="12 18" id="KW-0675">Receptor</keyword>
<dbReference type="GO" id="GO:0009279">
    <property type="term" value="C:cell outer membrane"/>
    <property type="evidence" value="ECO:0007669"/>
    <property type="project" value="UniProtKB-SubCell"/>
</dbReference>
<dbReference type="InterPro" id="IPR010105">
    <property type="entry name" value="TonB_sidphr_rcpt"/>
</dbReference>
<dbReference type="GO" id="GO:0038023">
    <property type="term" value="F:signaling receptor activity"/>
    <property type="evidence" value="ECO:0007669"/>
    <property type="project" value="InterPro"/>
</dbReference>
<feature type="domain" description="TonB-dependent receptor plug" evidence="17">
    <location>
        <begin position="163"/>
        <end position="260"/>
    </location>
</feature>
<evidence type="ECO:0000259" key="16">
    <source>
        <dbReference type="Pfam" id="PF00593"/>
    </source>
</evidence>
<dbReference type="GO" id="GO:0015344">
    <property type="term" value="F:siderophore uptake transmembrane transporter activity"/>
    <property type="evidence" value="ECO:0007669"/>
    <property type="project" value="TreeGrafter"/>
</dbReference>
<keyword evidence="6 14" id="KW-0812">Transmembrane</keyword>
<keyword evidence="9" id="KW-0406">Ion transport</keyword>
<evidence type="ECO:0000256" key="6">
    <source>
        <dbReference type="ARBA" id="ARBA00022692"/>
    </source>
</evidence>
<dbReference type="GO" id="GO:0015891">
    <property type="term" value="P:siderophore transport"/>
    <property type="evidence" value="ECO:0007669"/>
    <property type="project" value="InterPro"/>
</dbReference>
<dbReference type="CDD" id="cd01347">
    <property type="entry name" value="ligand_gated_channel"/>
    <property type="match status" value="1"/>
</dbReference>
<evidence type="ECO:0000313" key="18">
    <source>
        <dbReference type="EMBL" id="TDE17192.1"/>
    </source>
</evidence>
<dbReference type="NCBIfam" id="TIGR01783">
    <property type="entry name" value="TonB-siderophor"/>
    <property type="match status" value="1"/>
</dbReference>